<feature type="transmembrane region" description="Helical" evidence="2">
    <location>
        <begin position="32"/>
        <end position="57"/>
    </location>
</feature>
<dbReference type="Pfam" id="PF12146">
    <property type="entry name" value="Hydrolase_4"/>
    <property type="match status" value="1"/>
</dbReference>
<evidence type="ECO:0000256" key="2">
    <source>
        <dbReference type="SAM" id="Phobius"/>
    </source>
</evidence>
<sequence>MPKSPKKTPPAAPVNTSPYALTPEPQTVDPMWLLKALGVLAILAFVCAYLSICGLFWKSQWQLVLHPFHGEKHTPADAGLLTENVSFGPDSSGQPQLRGWWIAADNTSATVLMLPSGDGSAGDWTQQAKLFHDAHLNVLLFDYRGVGQSQGHHPTMQTMREDATAALAFLNTRQVAREQTIVFGGGSSASIATQLCGDHHDLAALVLFNADGDFAARAKADPRSHIVPFSLLFNQGFPLADPLNTLATPKLLLSQTTTAAPEVYKRAASPKMLAELPDMNSPAFTSTLTRFLDMYTKVKTAPATLQP</sequence>
<keyword evidence="2" id="KW-0812">Transmembrane</keyword>
<evidence type="ECO:0000259" key="3">
    <source>
        <dbReference type="Pfam" id="PF12146"/>
    </source>
</evidence>
<evidence type="ECO:0000256" key="1">
    <source>
        <dbReference type="SAM" id="MobiDB-lite"/>
    </source>
</evidence>
<protein>
    <submittedName>
        <fullName evidence="4">Alpha/beta hydrolase</fullName>
    </submittedName>
</protein>
<reference evidence="5" key="1">
    <citation type="journal article" date="2019" name="Int. J. Syst. Evol. Microbiol.">
        <title>The Global Catalogue of Microorganisms (GCM) 10K type strain sequencing project: providing services to taxonomists for standard genome sequencing and annotation.</title>
        <authorList>
            <consortium name="The Broad Institute Genomics Platform"/>
            <consortium name="The Broad Institute Genome Sequencing Center for Infectious Disease"/>
            <person name="Wu L."/>
            <person name="Ma J."/>
        </authorList>
    </citation>
    <scope>NUCLEOTIDE SEQUENCE [LARGE SCALE GENOMIC DNA]</scope>
    <source>
        <strain evidence="5">CGMCC 1.16026</strain>
    </source>
</reference>
<gene>
    <name evidence="4" type="ORF">ACFQBQ_02600</name>
</gene>
<keyword evidence="5" id="KW-1185">Reference proteome</keyword>
<keyword evidence="4" id="KW-0378">Hydrolase</keyword>
<dbReference type="PANTHER" id="PTHR12277">
    <property type="entry name" value="ALPHA/BETA HYDROLASE DOMAIN-CONTAINING PROTEIN"/>
    <property type="match status" value="1"/>
</dbReference>
<dbReference type="Proteomes" id="UP001596391">
    <property type="component" value="Unassembled WGS sequence"/>
</dbReference>
<dbReference type="InterPro" id="IPR022742">
    <property type="entry name" value="Hydrolase_4"/>
</dbReference>
<dbReference type="SUPFAM" id="SSF53474">
    <property type="entry name" value="alpha/beta-Hydrolases"/>
    <property type="match status" value="1"/>
</dbReference>
<dbReference type="Gene3D" id="3.40.50.1820">
    <property type="entry name" value="alpha/beta hydrolase"/>
    <property type="match status" value="1"/>
</dbReference>
<proteinExistence type="predicted"/>
<comment type="caution">
    <text evidence="4">The sequence shown here is derived from an EMBL/GenBank/DDBJ whole genome shotgun (WGS) entry which is preliminary data.</text>
</comment>
<dbReference type="EMBL" id="JBHSWI010000001">
    <property type="protein sequence ID" value="MFC6644495.1"/>
    <property type="molecule type" value="Genomic_DNA"/>
</dbReference>
<dbReference type="PANTHER" id="PTHR12277:SF81">
    <property type="entry name" value="PROTEIN ABHD13"/>
    <property type="match status" value="1"/>
</dbReference>
<accession>A0ABW1Z7V6</accession>
<name>A0ABW1Z7V6_9BACT</name>
<keyword evidence="2" id="KW-1133">Transmembrane helix</keyword>
<feature type="region of interest" description="Disordered" evidence="1">
    <location>
        <begin position="1"/>
        <end position="20"/>
    </location>
</feature>
<dbReference type="GO" id="GO:0016787">
    <property type="term" value="F:hydrolase activity"/>
    <property type="evidence" value="ECO:0007669"/>
    <property type="project" value="UniProtKB-KW"/>
</dbReference>
<organism evidence="4 5">
    <name type="scientific">Granulicella cerasi</name>
    <dbReference type="NCBI Taxonomy" id="741063"/>
    <lineage>
        <taxon>Bacteria</taxon>
        <taxon>Pseudomonadati</taxon>
        <taxon>Acidobacteriota</taxon>
        <taxon>Terriglobia</taxon>
        <taxon>Terriglobales</taxon>
        <taxon>Acidobacteriaceae</taxon>
        <taxon>Granulicella</taxon>
    </lineage>
</organism>
<keyword evidence="2" id="KW-0472">Membrane</keyword>
<evidence type="ECO:0000313" key="4">
    <source>
        <dbReference type="EMBL" id="MFC6644495.1"/>
    </source>
</evidence>
<evidence type="ECO:0000313" key="5">
    <source>
        <dbReference type="Proteomes" id="UP001596391"/>
    </source>
</evidence>
<dbReference type="RefSeq" id="WP_263372432.1">
    <property type="nucleotide sequence ID" value="NZ_JAGSYD010000005.1"/>
</dbReference>
<feature type="domain" description="Serine aminopeptidase S33" evidence="3">
    <location>
        <begin position="108"/>
        <end position="212"/>
    </location>
</feature>
<dbReference type="InterPro" id="IPR029058">
    <property type="entry name" value="AB_hydrolase_fold"/>
</dbReference>